<feature type="signal peptide" evidence="1">
    <location>
        <begin position="1"/>
        <end position="31"/>
    </location>
</feature>
<keyword evidence="3" id="KW-1185">Reference proteome</keyword>
<feature type="chain" id="PRO_5045785390" description="Secreted protein" evidence="1">
    <location>
        <begin position="32"/>
        <end position="112"/>
    </location>
</feature>
<proteinExistence type="predicted"/>
<comment type="caution">
    <text evidence="2">The sequence shown here is derived from an EMBL/GenBank/DDBJ whole genome shotgun (WGS) entry which is preliminary data.</text>
</comment>
<organism evidence="2 3">
    <name type="scientific">Streptosporangium oxazolinicum</name>
    <dbReference type="NCBI Taxonomy" id="909287"/>
    <lineage>
        <taxon>Bacteria</taxon>
        <taxon>Bacillati</taxon>
        <taxon>Actinomycetota</taxon>
        <taxon>Actinomycetes</taxon>
        <taxon>Streptosporangiales</taxon>
        <taxon>Streptosporangiaceae</taxon>
        <taxon>Streptosporangium</taxon>
    </lineage>
</organism>
<sequence length="112" mass="11353">MRKASMKIAALSAAATAAALCVMLTPSAALAVPPGVPTGCSSGIGWQDTSAWSKCTGGSGSHRAVATCANDADRTRKVYGPWTHVGSMNQSSAICPGTHPYAVGHSYETRSA</sequence>
<accession>A0ABP8BIC5</accession>
<evidence type="ECO:0008006" key="4">
    <source>
        <dbReference type="Google" id="ProtNLM"/>
    </source>
</evidence>
<evidence type="ECO:0000256" key="1">
    <source>
        <dbReference type="SAM" id="SignalP"/>
    </source>
</evidence>
<evidence type="ECO:0000313" key="2">
    <source>
        <dbReference type="EMBL" id="GAA4207614.1"/>
    </source>
</evidence>
<dbReference type="Proteomes" id="UP001501251">
    <property type="component" value="Unassembled WGS sequence"/>
</dbReference>
<name>A0ABP8BIC5_9ACTN</name>
<protein>
    <recommendedName>
        <fullName evidence="4">Secreted protein</fullName>
    </recommendedName>
</protein>
<keyword evidence="1" id="KW-0732">Signal</keyword>
<evidence type="ECO:0000313" key="3">
    <source>
        <dbReference type="Proteomes" id="UP001501251"/>
    </source>
</evidence>
<dbReference type="EMBL" id="BAABAQ010000017">
    <property type="protein sequence ID" value="GAA4207614.1"/>
    <property type="molecule type" value="Genomic_DNA"/>
</dbReference>
<reference evidence="3" key="1">
    <citation type="journal article" date="2019" name="Int. J. Syst. Evol. Microbiol.">
        <title>The Global Catalogue of Microorganisms (GCM) 10K type strain sequencing project: providing services to taxonomists for standard genome sequencing and annotation.</title>
        <authorList>
            <consortium name="The Broad Institute Genomics Platform"/>
            <consortium name="The Broad Institute Genome Sequencing Center for Infectious Disease"/>
            <person name="Wu L."/>
            <person name="Ma J."/>
        </authorList>
    </citation>
    <scope>NUCLEOTIDE SEQUENCE [LARGE SCALE GENOMIC DNA]</scope>
    <source>
        <strain evidence="3">JCM 17388</strain>
    </source>
</reference>
<gene>
    <name evidence="2" type="ORF">GCM10022252_71510</name>
</gene>